<comment type="caution">
    <text evidence="4">The sequence shown here is derived from an EMBL/GenBank/DDBJ whole genome shotgun (WGS) entry which is preliminary data.</text>
</comment>
<dbReference type="GO" id="GO:0047617">
    <property type="term" value="F:fatty acyl-CoA hydrolase activity"/>
    <property type="evidence" value="ECO:0007669"/>
    <property type="project" value="InterPro"/>
</dbReference>
<name>A0AAP2CKH0_9RHOB</name>
<reference evidence="4 5" key="1">
    <citation type="journal article" date="2021" name="Arch. Microbiol.">
        <title>Harenicola maris gen. nov., sp. nov. isolated from the Sea of Japan shallow sediments.</title>
        <authorList>
            <person name="Romanenko L.A."/>
            <person name="Kurilenko V.V."/>
            <person name="Chernysheva N.Y."/>
            <person name="Tekutyeva L.A."/>
            <person name="Velansky P.V."/>
            <person name="Svetashev V.I."/>
            <person name="Isaeva M.P."/>
        </authorList>
    </citation>
    <scope>NUCLEOTIDE SEQUENCE [LARGE SCALE GENOMIC DNA]</scope>
    <source>
        <strain evidence="4 5">KMM 3653</strain>
    </source>
</reference>
<keyword evidence="2" id="KW-0378">Hydrolase</keyword>
<feature type="domain" description="Thioesterase" evidence="3">
    <location>
        <begin position="72"/>
        <end position="142"/>
    </location>
</feature>
<dbReference type="CDD" id="cd03443">
    <property type="entry name" value="PaaI_thioesterase"/>
    <property type="match status" value="1"/>
</dbReference>
<dbReference type="InterPro" id="IPR003736">
    <property type="entry name" value="PAAI_dom"/>
</dbReference>
<sequence>MTQTPKIATTPADLPSLAQVLEISGLEFMERMRDGLIAPPPISGGLNYAVEVVEPSRVTFRGTPLFDHTNPMGTVHGGWYGTLLDSAMACAVMTCVPKGSVYTTLEYKVNITRPIPLGTEIIAEGVVSHAGRSTGIANGEIRGAADGKLYATGSTTCIIMAKGT</sequence>
<dbReference type="NCBIfam" id="TIGR00369">
    <property type="entry name" value="unchar_dom_1"/>
    <property type="match status" value="1"/>
</dbReference>
<protein>
    <submittedName>
        <fullName evidence="4">PaaI family thioesterase</fullName>
    </submittedName>
</protein>
<dbReference type="PANTHER" id="PTHR21660">
    <property type="entry name" value="THIOESTERASE SUPERFAMILY MEMBER-RELATED"/>
    <property type="match status" value="1"/>
</dbReference>
<dbReference type="SUPFAM" id="SSF54637">
    <property type="entry name" value="Thioesterase/thiol ester dehydrase-isomerase"/>
    <property type="match status" value="1"/>
</dbReference>
<gene>
    <name evidence="4" type="ORF">IV417_01655</name>
</gene>
<proteinExistence type="inferred from homology"/>
<evidence type="ECO:0000313" key="4">
    <source>
        <dbReference type="EMBL" id="MBT0956079.1"/>
    </source>
</evidence>
<evidence type="ECO:0000256" key="2">
    <source>
        <dbReference type="ARBA" id="ARBA00022801"/>
    </source>
</evidence>
<evidence type="ECO:0000259" key="3">
    <source>
        <dbReference type="Pfam" id="PF03061"/>
    </source>
</evidence>
<organism evidence="4 5">
    <name type="scientific">Harenicola maris</name>
    <dbReference type="NCBI Taxonomy" id="2841044"/>
    <lineage>
        <taxon>Bacteria</taxon>
        <taxon>Pseudomonadati</taxon>
        <taxon>Pseudomonadota</taxon>
        <taxon>Alphaproteobacteria</taxon>
        <taxon>Rhodobacterales</taxon>
        <taxon>Paracoccaceae</taxon>
        <taxon>Harenicola</taxon>
    </lineage>
</organism>
<dbReference type="InterPro" id="IPR006683">
    <property type="entry name" value="Thioestr_dom"/>
</dbReference>
<evidence type="ECO:0000313" key="5">
    <source>
        <dbReference type="Proteomes" id="UP001315686"/>
    </source>
</evidence>
<accession>A0AAP2CKH0</accession>
<dbReference type="InterPro" id="IPR029069">
    <property type="entry name" value="HotDog_dom_sf"/>
</dbReference>
<evidence type="ECO:0000256" key="1">
    <source>
        <dbReference type="ARBA" id="ARBA00008324"/>
    </source>
</evidence>
<dbReference type="InterPro" id="IPR039298">
    <property type="entry name" value="ACOT13"/>
</dbReference>
<dbReference type="RefSeq" id="WP_327792293.1">
    <property type="nucleotide sequence ID" value="NZ_JADQAZ010000001.1"/>
</dbReference>
<comment type="similarity">
    <text evidence="1">Belongs to the thioesterase PaaI family.</text>
</comment>
<dbReference type="Proteomes" id="UP001315686">
    <property type="component" value="Unassembled WGS sequence"/>
</dbReference>
<dbReference type="PANTHER" id="PTHR21660:SF1">
    <property type="entry name" value="ACYL-COENZYME A THIOESTERASE 13"/>
    <property type="match status" value="1"/>
</dbReference>
<dbReference type="AlphaFoldDB" id="A0AAP2CKH0"/>
<keyword evidence="5" id="KW-1185">Reference proteome</keyword>
<dbReference type="Gene3D" id="3.10.129.10">
    <property type="entry name" value="Hotdog Thioesterase"/>
    <property type="match status" value="1"/>
</dbReference>
<dbReference type="Pfam" id="PF03061">
    <property type="entry name" value="4HBT"/>
    <property type="match status" value="1"/>
</dbReference>
<dbReference type="EMBL" id="JADQAZ010000001">
    <property type="protein sequence ID" value="MBT0956079.1"/>
    <property type="molecule type" value="Genomic_DNA"/>
</dbReference>